<evidence type="ECO:0000313" key="2">
    <source>
        <dbReference type="EMBL" id="ODQ72040.1"/>
    </source>
</evidence>
<gene>
    <name evidence="2" type="ORF">LIPSTDRAFT_105629</name>
</gene>
<protein>
    <submittedName>
        <fullName evidence="2">Uncharacterized protein</fullName>
    </submittedName>
</protein>
<keyword evidence="3" id="KW-1185">Reference proteome</keyword>
<organism evidence="2 3">
    <name type="scientific">Lipomyces starkeyi NRRL Y-11557</name>
    <dbReference type="NCBI Taxonomy" id="675824"/>
    <lineage>
        <taxon>Eukaryota</taxon>
        <taxon>Fungi</taxon>
        <taxon>Dikarya</taxon>
        <taxon>Ascomycota</taxon>
        <taxon>Saccharomycotina</taxon>
        <taxon>Lipomycetes</taxon>
        <taxon>Lipomycetales</taxon>
        <taxon>Lipomycetaceae</taxon>
        <taxon>Lipomyces</taxon>
    </lineage>
</organism>
<feature type="compositionally biased region" description="Polar residues" evidence="1">
    <location>
        <begin position="217"/>
        <end position="229"/>
    </location>
</feature>
<dbReference type="Proteomes" id="UP000094385">
    <property type="component" value="Unassembled WGS sequence"/>
</dbReference>
<reference evidence="2 3" key="1">
    <citation type="journal article" date="2016" name="Proc. Natl. Acad. Sci. U.S.A.">
        <title>Comparative genomics of biotechnologically important yeasts.</title>
        <authorList>
            <person name="Riley R."/>
            <person name="Haridas S."/>
            <person name="Wolfe K.H."/>
            <person name="Lopes M.R."/>
            <person name="Hittinger C.T."/>
            <person name="Goeker M."/>
            <person name="Salamov A.A."/>
            <person name="Wisecaver J.H."/>
            <person name="Long T.M."/>
            <person name="Calvey C.H."/>
            <person name="Aerts A.L."/>
            <person name="Barry K.W."/>
            <person name="Choi C."/>
            <person name="Clum A."/>
            <person name="Coughlan A.Y."/>
            <person name="Deshpande S."/>
            <person name="Douglass A.P."/>
            <person name="Hanson S.J."/>
            <person name="Klenk H.-P."/>
            <person name="LaButti K.M."/>
            <person name="Lapidus A."/>
            <person name="Lindquist E.A."/>
            <person name="Lipzen A.M."/>
            <person name="Meier-Kolthoff J.P."/>
            <person name="Ohm R.A."/>
            <person name="Otillar R.P."/>
            <person name="Pangilinan J.L."/>
            <person name="Peng Y."/>
            <person name="Rokas A."/>
            <person name="Rosa C.A."/>
            <person name="Scheuner C."/>
            <person name="Sibirny A.A."/>
            <person name="Slot J.C."/>
            <person name="Stielow J.B."/>
            <person name="Sun H."/>
            <person name="Kurtzman C.P."/>
            <person name="Blackwell M."/>
            <person name="Grigoriev I.V."/>
            <person name="Jeffries T.W."/>
        </authorList>
    </citation>
    <scope>NUCLEOTIDE SEQUENCE [LARGE SCALE GENOMIC DNA]</scope>
    <source>
        <strain evidence="2 3">NRRL Y-11557</strain>
    </source>
</reference>
<dbReference type="AlphaFoldDB" id="A0A1E3Q372"/>
<accession>A0A1E3Q372</accession>
<dbReference type="EMBL" id="KV454296">
    <property type="protein sequence ID" value="ODQ72040.1"/>
    <property type="molecule type" value="Genomic_DNA"/>
</dbReference>
<feature type="region of interest" description="Disordered" evidence="1">
    <location>
        <begin position="88"/>
        <end position="113"/>
    </location>
</feature>
<evidence type="ECO:0000256" key="1">
    <source>
        <dbReference type="SAM" id="MobiDB-lite"/>
    </source>
</evidence>
<evidence type="ECO:0000313" key="3">
    <source>
        <dbReference type="Proteomes" id="UP000094385"/>
    </source>
</evidence>
<name>A0A1E3Q372_LIPST</name>
<sequence>MPSTPAFPRFGTRERSYSVSLLPSSDDISENISDDDHRNEDEVEHVTWLTSDIPRRWTITAPPVTVESANTGQMVYDAERRRQKCTAFPQEQLHTTPSHHASGRDVTASSGRSRLPTRYLSRGELNSYEGTPARSRTVAFKTVDDTRELMIYSDDIEEESDQSLGIKRKGENDNDSEGSQVNVLGPAAKQSSAAPNWRPNRRTMNLKSKEDSDAIETISSQEDTVSTRPSKVRIIDDIETQIPSLPAAGRDPIEDPSQVLDTQLRETPAVIRYSRAGVIDLDLISSSVPHSIVGGEAEEELEDLQTETPFKTPKPVWPRFIPLTPSSSAKTKLFVTGSQIAKRIQQNPYYDMSSTPPFSTLKPGYSQTPTASKTVQQNKSQSKYTTGIAGLVASWVLKVHSDVQLNSLAGTVSPSVGISKRRADNMDAVKSAGIKMRRGVRTYEFWKVLLNNKGYSYGSKNYAGFTLVHLQRCERRQEYSSDDDFGIQSPAGDGEKAWAFLFDATNVSSLVATNAGPSDMSLTTVMLSDMRLSRGTILRLYKPVWRVQLTDQDMDAFYKAGYDSYSDKGALLVCINWQIME</sequence>
<feature type="region of interest" description="Disordered" evidence="1">
    <location>
        <begin position="154"/>
        <end position="229"/>
    </location>
</feature>
<feature type="region of interest" description="Disordered" evidence="1">
    <location>
        <begin position="1"/>
        <end position="40"/>
    </location>
</feature>
<proteinExistence type="predicted"/>
<dbReference type="OrthoDB" id="10395423at2759"/>